<evidence type="ECO:0000313" key="2">
    <source>
        <dbReference type="Proteomes" id="UP000597762"/>
    </source>
</evidence>
<name>A0A812BXT6_ACAPH</name>
<dbReference type="OrthoDB" id="10280425at2759"/>
<evidence type="ECO:0000313" key="1">
    <source>
        <dbReference type="EMBL" id="CAE1247196.1"/>
    </source>
</evidence>
<sequence length="254" mass="27961">MEQNARSSSSESFISDISLIQDPISEDRGIDSLLATSTDSKVTLTDPCYQVTDESSLTGSLDISKMSSSFEKNHFEVSSPDSAFSEGSLNDFESDDNTRIETLINQLMSNSEDLQSDISNYLQSDIPSSEEIASFDIDTFFSSDLMNGDIFSDIAESSDIPEPTSSTGTFDHGFKSSTEQSLFGSSSADMFESTSYFDDMDYLIPMHLLPHLPPPLQVPIREISYSHAESRLIVFVNLNDGSPVSIHTTPRNFS</sequence>
<proteinExistence type="predicted"/>
<keyword evidence="2" id="KW-1185">Reference proteome</keyword>
<protein>
    <submittedName>
        <fullName evidence="1">Uncharacterized protein</fullName>
    </submittedName>
</protein>
<dbReference type="AlphaFoldDB" id="A0A812BXT6"/>
<organism evidence="1 2">
    <name type="scientific">Acanthosepion pharaonis</name>
    <name type="common">Pharaoh cuttlefish</name>
    <name type="synonym">Sepia pharaonis</name>
    <dbReference type="NCBI Taxonomy" id="158019"/>
    <lineage>
        <taxon>Eukaryota</taxon>
        <taxon>Metazoa</taxon>
        <taxon>Spiralia</taxon>
        <taxon>Lophotrochozoa</taxon>
        <taxon>Mollusca</taxon>
        <taxon>Cephalopoda</taxon>
        <taxon>Coleoidea</taxon>
        <taxon>Decapodiformes</taxon>
        <taxon>Sepiida</taxon>
        <taxon>Sepiina</taxon>
        <taxon>Sepiidae</taxon>
        <taxon>Acanthosepion</taxon>
    </lineage>
</organism>
<comment type="caution">
    <text evidence="1">The sequence shown here is derived from an EMBL/GenBank/DDBJ whole genome shotgun (WGS) entry which is preliminary data.</text>
</comment>
<dbReference type="Proteomes" id="UP000597762">
    <property type="component" value="Unassembled WGS sequence"/>
</dbReference>
<accession>A0A812BXT6</accession>
<dbReference type="EMBL" id="CAHIKZ030000967">
    <property type="protein sequence ID" value="CAE1247196.1"/>
    <property type="molecule type" value="Genomic_DNA"/>
</dbReference>
<gene>
    <name evidence="1" type="ORF">SPHA_25541</name>
</gene>
<reference evidence="1" key="1">
    <citation type="submission" date="2021-01" db="EMBL/GenBank/DDBJ databases">
        <authorList>
            <person name="Li R."/>
            <person name="Bekaert M."/>
        </authorList>
    </citation>
    <scope>NUCLEOTIDE SEQUENCE</scope>
    <source>
        <strain evidence="1">Farmed</strain>
    </source>
</reference>